<feature type="domain" description="PAC" evidence="14">
    <location>
        <begin position="79"/>
        <end position="132"/>
    </location>
</feature>
<evidence type="ECO:0000259" key="13">
    <source>
        <dbReference type="PROSITE" id="PS50112"/>
    </source>
</evidence>
<dbReference type="InterPro" id="IPR005467">
    <property type="entry name" value="His_kinase_dom"/>
</dbReference>
<evidence type="ECO:0000313" key="15">
    <source>
        <dbReference type="EMBL" id="SMP51168.1"/>
    </source>
</evidence>
<dbReference type="FunFam" id="3.30.565.10:FF:000010">
    <property type="entry name" value="Sensor histidine kinase RcsC"/>
    <property type="match status" value="1"/>
</dbReference>
<evidence type="ECO:0000259" key="11">
    <source>
        <dbReference type="PROSITE" id="PS50109"/>
    </source>
</evidence>
<dbReference type="Gene3D" id="2.10.70.100">
    <property type="match status" value="1"/>
</dbReference>
<dbReference type="Gene3D" id="3.30.565.10">
    <property type="entry name" value="Histidine kinase-like ATPase, C-terminal domain"/>
    <property type="match status" value="1"/>
</dbReference>
<dbReference type="SUPFAM" id="SSF55785">
    <property type="entry name" value="PYP-like sensor domain (PAS domain)"/>
    <property type="match status" value="2"/>
</dbReference>
<dbReference type="Gene3D" id="3.30.450.20">
    <property type="entry name" value="PAS domain"/>
    <property type="match status" value="2"/>
</dbReference>
<evidence type="ECO:0000256" key="5">
    <source>
        <dbReference type="ARBA" id="ARBA00022553"/>
    </source>
</evidence>
<evidence type="ECO:0000256" key="6">
    <source>
        <dbReference type="ARBA" id="ARBA00022777"/>
    </source>
</evidence>
<evidence type="ECO:0000256" key="7">
    <source>
        <dbReference type="ARBA" id="ARBA00023012"/>
    </source>
</evidence>
<proteinExistence type="inferred from homology"/>
<dbReference type="PROSITE" id="PS50110">
    <property type="entry name" value="RESPONSE_REGULATORY"/>
    <property type="match status" value="1"/>
</dbReference>
<dbReference type="SMART" id="SM00388">
    <property type="entry name" value="HisKA"/>
    <property type="match status" value="1"/>
</dbReference>
<evidence type="ECO:0000259" key="12">
    <source>
        <dbReference type="PROSITE" id="PS50110"/>
    </source>
</evidence>
<dbReference type="PANTHER" id="PTHR45339:SF1">
    <property type="entry name" value="HYBRID SIGNAL TRANSDUCTION HISTIDINE KINASE J"/>
    <property type="match status" value="1"/>
</dbReference>
<evidence type="ECO:0000256" key="1">
    <source>
        <dbReference type="ARBA" id="ARBA00000085"/>
    </source>
</evidence>
<dbReference type="Pfam" id="PF08447">
    <property type="entry name" value="PAS_3"/>
    <property type="match status" value="1"/>
</dbReference>
<dbReference type="Pfam" id="PF00072">
    <property type="entry name" value="Response_reg"/>
    <property type="match status" value="1"/>
</dbReference>
<dbReference type="SUPFAM" id="SSF47384">
    <property type="entry name" value="Homodimeric domain of signal transducing histidine kinase"/>
    <property type="match status" value="1"/>
</dbReference>
<feature type="domain" description="PAS" evidence="13">
    <location>
        <begin position="3"/>
        <end position="77"/>
    </location>
</feature>
<dbReference type="SMART" id="SM00091">
    <property type="entry name" value="PAS"/>
    <property type="match status" value="2"/>
</dbReference>
<evidence type="ECO:0000256" key="3">
    <source>
        <dbReference type="ARBA" id="ARBA00012438"/>
    </source>
</evidence>
<dbReference type="Gene3D" id="3.40.50.2300">
    <property type="match status" value="1"/>
</dbReference>
<dbReference type="EMBL" id="FXUF01000004">
    <property type="protein sequence ID" value="SMP51168.1"/>
    <property type="molecule type" value="Genomic_DNA"/>
</dbReference>
<dbReference type="Pfam" id="PF02518">
    <property type="entry name" value="HATPase_c"/>
    <property type="match status" value="1"/>
</dbReference>
<dbReference type="PROSITE" id="PS50109">
    <property type="entry name" value="HIS_KIN"/>
    <property type="match status" value="1"/>
</dbReference>
<keyword evidence="6" id="KW-0418">Kinase</keyword>
<feature type="modified residue" description="4-aspartylphosphate" evidence="10">
    <location>
        <position position="576"/>
    </location>
</feature>
<dbReference type="PROSITE" id="PS50113">
    <property type="entry name" value="PAC"/>
    <property type="match status" value="2"/>
</dbReference>
<dbReference type="PRINTS" id="PR00344">
    <property type="entry name" value="BCTRLSENSOR"/>
</dbReference>
<feature type="domain" description="PAS" evidence="13">
    <location>
        <begin position="133"/>
        <end position="203"/>
    </location>
</feature>
<dbReference type="PROSITE" id="PS50112">
    <property type="entry name" value="PAS"/>
    <property type="match status" value="2"/>
</dbReference>
<dbReference type="InterPro" id="IPR011006">
    <property type="entry name" value="CheY-like_superfamily"/>
</dbReference>
<accession>A0AA45WV32</accession>
<dbReference type="InterPro" id="IPR003661">
    <property type="entry name" value="HisK_dim/P_dom"/>
</dbReference>
<evidence type="ECO:0000259" key="14">
    <source>
        <dbReference type="PROSITE" id="PS50113"/>
    </source>
</evidence>
<dbReference type="GO" id="GO:0000155">
    <property type="term" value="F:phosphorelay sensor kinase activity"/>
    <property type="evidence" value="ECO:0007669"/>
    <property type="project" value="InterPro"/>
</dbReference>
<evidence type="ECO:0000256" key="10">
    <source>
        <dbReference type="PROSITE-ProRule" id="PRU00169"/>
    </source>
</evidence>
<feature type="domain" description="Response regulatory" evidence="12">
    <location>
        <begin position="527"/>
        <end position="645"/>
    </location>
</feature>
<comment type="catalytic activity">
    <reaction evidence="1">
        <text>ATP + protein L-histidine = ADP + protein N-phospho-L-histidine.</text>
        <dbReference type="EC" id="2.7.13.3"/>
    </reaction>
</comment>
<dbReference type="EC" id="2.7.13.3" evidence="3"/>
<dbReference type="SMART" id="SM00448">
    <property type="entry name" value="REC"/>
    <property type="match status" value="1"/>
</dbReference>
<feature type="domain" description="Histidine kinase" evidence="11">
    <location>
        <begin position="282"/>
        <end position="503"/>
    </location>
</feature>
<dbReference type="CDD" id="cd16922">
    <property type="entry name" value="HATPase_EvgS-ArcB-TorS-like"/>
    <property type="match status" value="1"/>
</dbReference>
<dbReference type="Gene3D" id="1.10.287.130">
    <property type="match status" value="1"/>
</dbReference>
<organism evidence="15 16">
    <name type="scientific">Anoxynatronum buryatiense</name>
    <dbReference type="NCBI Taxonomy" id="489973"/>
    <lineage>
        <taxon>Bacteria</taxon>
        <taxon>Bacillati</taxon>
        <taxon>Bacillota</taxon>
        <taxon>Clostridia</taxon>
        <taxon>Eubacteriales</taxon>
        <taxon>Clostridiaceae</taxon>
        <taxon>Anoxynatronum</taxon>
    </lineage>
</organism>
<feature type="domain" description="PAC" evidence="14">
    <location>
        <begin position="203"/>
        <end position="257"/>
    </location>
</feature>
<dbReference type="InterPro" id="IPR004358">
    <property type="entry name" value="Sig_transdc_His_kin-like_C"/>
</dbReference>
<sequence length="659" mass="75014">MKKSQKVQDMMERMTSAGCFIKDYQTNQITWSHEMYSIFGVTPEAFSHTHEGFLESVHPDDLTRVSQMVLDEQHQGGEYEREYRIIRKNDGAVRCILEIGEVEVDASGRILCATGVLKDNTEQKEKETGLGDSENRFRRLVDGMPAQFKEFLPDGTLTYVNQYYCNDYGMTEAELIGRRFLELLPEEKRESVAKSYLSLTPEKPFCIGTFSRVKKGETRWRQWRYRAIFDEAGVALRYQAMGIDVTENRQTNAALRKANAEMKKAVKISDEALQEKSRFLASMSHEIRTPLNGLVGMIHLMQLTELTEEQQELAILAHTSSDLLLNLINNILDYAKMEDSGHQMDNHEFVLDEVLHAVEMVFAPMIKMKGLAFRIHRDKEIPHLLKSDSMRLKQVLINLLGNALKFTKEGSIQLSVEMVKRQDQQMMLQWAVKDTGVGIPLEDQERIFNRFAQVKNDTKQAYDGTGLGLAICKSIVGMMKGHLWVESQEGKGSRFFFTTEVSVPAAQTESLEEEKKADSAGTENLIQLLVADDDENMRFVIDRIGEKRGWQVTQAENGRVAIALCQEKRFDMILMDMHMPVLDGSEATQKVRKMDERKGIHTPIIAVTAKALPGDREACLAAGVDEYLAKPFQAENLIEMVEVQVRSQRAKQRDSQNDS</sequence>
<dbReference type="SMART" id="SM00387">
    <property type="entry name" value="HATPase_c"/>
    <property type="match status" value="1"/>
</dbReference>
<dbReference type="Pfam" id="PF00512">
    <property type="entry name" value="HisKA"/>
    <property type="match status" value="1"/>
</dbReference>
<evidence type="ECO:0000256" key="9">
    <source>
        <dbReference type="ARBA" id="ARBA00074306"/>
    </source>
</evidence>
<evidence type="ECO:0000313" key="16">
    <source>
        <dbReference type="Proteomes" id="UP001158066"/>
    </source>
</evidence>
<dbReference type="SUPFAM" id="SSF52172">
    <property type="entry name" value="CheY-like"/>
    <property type="match status" value="1"/>
</dbReference>
<evidence type="ECO:0000256" key="8">
    <source>
        <dbReference type="ARBA" id="ARBA00024867"/>
    </source>
</evidence>
<dbReference type="RefSeq" id="WP_283408746.1">
    <property type="nucleotide sequence ID" value="NZ_FXUF01000004.1"/>
</dbReference>
<evidence type="ECO:0000256" key="2">
    <source>
        <dbReference type="ARBA" id="ARBA00006402"/>
    </source>
</evidence>
<dbReference type="CDD" id="cd17546">
    <property type="entry name" value="REC_hyHK_CKI1_RcsC-like"/>
    <property type="match status" value="1"/>
</dbReference>
<dbReference type="PANTHER" id="PTHR45339">
    <property type="entry name" value="HYBRID SIGNAL TRANSDUCTION HISTIDINE KINASE J"/>
    <property type="match status" value="1"/>
</dbReference>
<dbReference type="InterPro" id="IPR035965">
    <property type="entry name" value="PAS-like_dom_sf"/>
</dbReference>
<keyword evidence="5 10" id="KW-0597">Phosphoprotein</keyword>
<dbReference type="InterPro" id="IPR013655">
    <property type="entry name" value="PAS_fold_3"/>
</dbReference>
<dbReference type="CDD" id="cd00130">
    <property type="entry name" value="PAS"/>
    <property type="match status" value="2"/>
</dbReference>
<keyword evidence="6" id="KW-0808">Transferase</keyword>
<dbReference type="Proteomes" id="UP001158066">
    <property type="component" value="Unassembled WGS sequence"/>
</dbReference>
<dbReference type="CDD" id="cd00082">
    <property type="entry name" value="HisKA"/>
    <property type="match status" value="1"/>
</dbReference>
<dbReference type="InterPro" id="IPR036097">
    <property type="entry name" value="HisK_dim/P_sf"/>
</dbReference>
<name>A0AA45WV32_9CLOT</name>
<keyword evidence="16" id="KW-1185">Reference proteome</keyword>
<comment type="similarity">
    <text evidence="2">In the N-terminal section; belongs to the phytochrome family.</text>
</comment>
<dbReference type="SUPFAM" id="SSF55874">
    <property type="entry name" value="ATPase domain of HSP90 chaperone/DNA topoisomerase II/histidine kinase"/>
    <property type="match status" value="1"/>
</dbReference>
<dbReference type="InterPro" id="IPR003594">
    <property type="entry name" value="HATPase_dom"/>
</dbReference>
<keyword evidence="7" id="KW-0902">Two-component regulatory system</keyword>
<comment type="caution">
    <text evidence="15">The sequence shown here is derived from an EMBL/GenBank/DDBJ whole genome shotgun (WGS) entry which is preliminary data.</text>
</comment>
<evidence type="ECO:0000256" key="4">
    <source>
        <dbReference type="ARBA" id="ARBA00018672"/>
    </source>
</evidence>
<dbReference type="Pfam" id="PF08448">
    <property type="entry name" value="PAS_4"/>
    <property type="match status" value="1"/>
</dbReference>
<dbReference type="AlphaFoldDB" id="A0AA45WV32"/>
<gene>
    <name evidence="15" type="ORF">SAMN06296020_10468</name>
</gene>
<dbReference type="NCBIfam" id="TIGR00229">
    <property type="entry name" value="sensory_box"/>
    <property type="match status" value="1"/>
</dbReference>
<dbReference type="InterPro" id="IPR013656">
    <property type="entry name" value="PAS_4"/>
</dbReference>
<dbReference type="InterPro" id="IPR001789">
    <property type="entry name" value="Sig_transdc_resp-reg_receiver"/>
</dbReference>
<dbReference type="InterPro" id="IPR036890">
    <property type="entry name" value="HATPase_C_sf"/>
</dbReference>
<dbReference type="InterPro" id="IPR000014">
    <property type="entry name" value="PAS"/>
</dbReference>
<reference evidence="15" key="1">
    <citation type="submission" date="2017-05" db="EMBL/GenBank/DDBJ databases">
        <authorList>
            <person name="Varghese N."/>
            <person name="Submissions S."/>
        </authorList>
    </citation>
    <scope>NUCLEOTIDE SEQUENCE</scope>
    <source>
        <strain evidence="15">Su22</strain>
    </source>
</reference>
<comment type="function">
    <text evidence="8">May play the central regulatory role in sporulation. It may be an element of the effector pathway responsible for the activation of sporulation genes in response to nutritional stress. Spo0A may act in concert with spo0H (a sigma factor) to control the expression of some genes that are critical to the sporulation process.</text>
</comment>
<dbReference type="InterPro" id="IPR000700">
    <property type="entry name" value="PAS-assoc_C"/>
</dbReference>
<protein>
    <recommendedName>
        <fullName evidence="9">Circadian input-output histidine kinase CikA</fullName>
        <ecNumber evidence="3">2.7.13.3</ecNumber>
    </recommendedName>
    <alternativeName>
        <fullName evidence="4">Stage 0 sporulation protein A homolog</fullName>
    </alternativeName>
</protein>